<evidence type="ECO:0000256" key="1">
    <source>
        <dbReference type="SAM" id="MobiDB-lite"/>
    </source>
</evidence>
<organism evidence="3 4">
    <name type="scientific">Bombus bifarius</name>
    <dbReference type="NCBI Taxonomy" id="103933"/>
    <lineage>
        <taxon>Eukaryota</taxon>
        <taxon>Metazoa</taxon>
        <taxon>Ecdysozoa</taxon>
        <taxon>Arthropoda</taxon>
        <taxon>Hexapoda</taxon>
        <taxon>Insecta</taxon>
        <taxon>Pterygota</taxon>
        <taxon>Neoptera</taxon>
        <taxon>Endopterygota</taxon>
        <taxon>Hymenoptera</taxon>
        <taxon>Apocrita</taxon>
        <taxon>Aculeata</taxon>
        <taxon>Apoidea</taxon>
        <taxon>Anthophila</taxon>
        <taxon>Apidae</taxon>
        <taxon>Bombus</taxon>
        <taxon>Pyrobombus</taxon>
    </lineage>
</organism>
<dbReference type="KEGG" id="bbif:117213221"/>
<proteinExistence type="predicted"/>
<protein>
    <submittedName>
        <fullName evidence="4">Golgin subfamily A member 6-like protein 22</fullName>
    </submittedName>
</protein>
<dbReference type="RefSeq" id="XP_033314480.1">
    <property type="nucleotide sequence ID" value="XM_033458589.1"/>
</dbReference>
<accession>A0A6P8NJ40</accession>
<feature type="region of interest" description="Disordered" evidence="1">
    <location>
        <begin position="71"/>
        <end position="103"/>
    </location>
</feature>
<gene>
    <name evidence="4" type="primary">LOC117213221</name>
</gene>
<dbReference type="InterPro" id="IPR000477">
    <property type="entry name" value="RT_dom"/>
</dbReference>
<feature type="compositionally biased region" description="Basic and acidic residues" evidence="1">
    <location>
        <begin position="245"/>
        <end position="270"/>
    </location>
</feature>
<name>A0A6P8NJ40_9HYME</name>
<feature type="domain" description="Reverse transcriptase" evidence="2">
    <location>
        <begin position="439"/>
        <end position="506"/>
    </location>
</feature>
<dbReference type="Gene3D" id="3.60.10.10">
    <property type="entry name" value="Endonuclease/exonuclease/phosphatase"/>
    <property type="match status" value="1"/>
</dbReference>
<feature type="region of interest" description="Disordered" evidence="1">
    <location>
        <begin position="1"/>
        <end position="42"/>
    </location>
</feature>
<feature type="region of interest" description="Disordered" evidence="1">
    <location>
        <begin position="245"/>
        <end position="271"/>
    </location>
</feature>
<keyword evidence="3" id="KW-1185">Reference proteome</keyword>
<feature type="compositionally biased region" description="Basic and acidic residues" evidence="1">
    <location>
        <begin position="23"/>
        <end position="33"/>
    </location>
</feature>
<dbReference type="Pfam" id="PF00078">
    <property type="entry name" value="RVT_1"/>
    <property type="match status" value="1"/>
</dbReference>
<feature type="region of interest" description="Disordered" evidence="1">
    <location>
        <begin position="399"/>
        <end position="435"/>
    </location>
</feature>
<sequence length="516" mass="61857">MEERVEGREEEVTIIGGDWNARTGEEGAEERGKEKSRRSKDKTINTEGRMLLRLLNERGWTIINGRDKEGDEWTYSPLPLETEIEGPELQRDEERKEEEKERREWTKESVGRYLEECKDWASRGRTVEEMWAEIKKKINEAIPKKRVRIRKWSIGEKMWYDKEWKESKREIRRKMTKFRKGKCSREEFIEEKKRWRERRGEGMEKINKIKTEQEAWKYINKYRRRREVVDEEIREEEWKNHCMETLEGTESKEDRRTAVRREEEESKEEREDNIEKEEVILQIRKLKEKKATGEDGLENEVWKYVPKEVGEALWVMLGKIWNGKGIPEDWRKGVICPIYKKEDKGAVKSYRGVTLMDTAYKIYAGILDERLKVEIEDKLVERQFGFRKGRGVIDAVYEETGRDNEENGGEREVNQKDRGDIGGDKERSEDQEQQHRRVLDGLEEEMRKGQVGGIVVGDRKVWSLSYADDIVLIADREEELKEMMKRFKTFLEEVELELSTEKTKVIVFEKRRNKRR</sequence>
<feature type="compositionally biased region" description="Basic and acidic residues" evidence="1">
    <location>
        <begin position="88"/>
        <end position="103"/>
    </location>
</feature>
<reference evidence="4" key="1">
    <citation type="submission" date="2025-08" db="UniProtKB">
        <authorList>
            <consortium name="RefSeq"/>
        </authorList>
    </citation>
    <scope>IDENTIFICATION</scope>
    <source>
        <tissue evidence="4">Muscle</tissue>
    </source>
</reference>
<evidence type="ECO:0000313" key="4">
    <source>
        <dbReference type="RefSeq" id="XP_033314480.1"/>
    </source>
</evidence>
<dbReference type="PANTHER" id="PTHR19446">
    <property type="entry name" value="REVERSE TRANSCRIPTASES"/>
    <property type="match status" value="1"/>
</dbReference>
<dbReference type="InterPro" id="IPR036691">
    <property type="entry name" value="Endo/exonu/phosph_ase_sf"/>
</dbReference>
<dbReference type="AlphaFoldDB" id="A0A6P8NJ40"/>
<feature type="compositionally biased region" description="Basic and acidic residues" evidence="1">
    <location>
        <begin position="1"/>
        <end position="11"/>
    </location>
</feature>
<dbReference type="GeneID" id="117213221"/>
<dbReference type="Proteomes" id="UP000515164">
    <property type="component" value="Unplaced"/>
</dbReference>
<evidence type="ECO:0000259" key="2">
    <source>
        <dbReference type="Pfam" id="PF00078"/>
    </source>
</evidence>
<evidence type="ECO:0000313" key="3">
    <source>
        <dbReference type="Proteomes" id="UP000515164"/>
    </source>
</evidence>